<evidence type="ECO:0000256" key="2">
    <source>
        <dbReference type="ARBA" id="ARBA00022723"/>
    </source>
</evidence>
<dbReference type="STRING" id="1891926.Fuma_00003"/>
<protein>
    <submittedName>
        <fullName evidence="4">Ureidoglycolate lyase</fullName>
        <ecNumber evidence="4">4.3.2.3</ecNumber>
    </submittedName>
</protein>
<comment type="similarity">
    <text evidence="1">Belongs to the FAH family.</text>
</comment>
<accession>A0A1P8W8P2</accession>
<dbReference type="GO" id="GO:0019752">
    <property type="term" value="P:carboxylic acid metabolic process"/>
    <property type="evidence" value="ECO:0007669"/>
    <property type="project" value="UniProtKB-ARBA"/>
</dbReference>
<dbReference type="EMBL" id="CP017641">
    <property type="protein sequence ID" value="APZ90430.1"/>
    <property type="molecule type" value="Genomic_DNA"/>
</dbReference>
<dbReference type="GO" id="GO:0050385">
    <property type="term" value="F:ureidoglycolate lyase activity"/>
    <property type="evidence" value="ECO:0007669"/>
    <property type="project" value="UniProtKB-EC"/>
</dbReference>
<dbReference type="PANTHER" id="PTHR42796:SF4">
    <property type="entry name" value="FUMARYLACETOACETATE HYDROLASE DOMAIN-CONTAINING PROTEIN 2A"/>
    <property type="match status" value="1"/>
</dbReference>
<dbReference type="InterPro" id="IPR036663">
    <property type="entry name" value="Fumarylacetoacetase_C_sf"/>
</dbReference>
<evidence type="ECO:0000313" key="4">
    <source>
        <dbReference type="EMBL" id="APZ90430.1"/>
    </source>
</evidence>
<dbReference type="PANTHER" id="PTHR42796">
    <property type="entry name" value="FUMARYLACETOACETATE HYDROLASE DOMAIN-CONTAINING PROTEIN 2A-RELATED"/>
    <property type="match status" value="1"/>
</dbReference>
<feature type="domain" description="Fumarylacetoacetase-like C-terminal" evidence="3">
    <location>
        <begin position="55"/>
        <end position="263"/>
    </location>
</feature>
<dbReference type="AlphaFoldDB" id="A0A1P8W8P2"/>
<dbReference type="OrthoDB" id="9805307at2"/>
<evidence type="ECO:0000313" key="5">
    <source>
        <dbReference type="Proteomes" id="UP000187735"/>
    </source>
</evidence>
<name>A0A1P8W8P2_9PLAN</name>
<dbReference type="InterPro" id="IPR011234">
    <property type="entry name" value="Fumarylacetoacetase-like_C"/>
</dbReference>
<dbReference type="SUPFAM" id="SSF56529">
    <property type="entry name" value="FAH"/>
    <property type="match status" value="1"/>
</dbReference>
<keyword evidence="5" id="KW-1185">Reference proteome</keyword>
<dbReference type="Gene3D" id="3.90.850.10">
    <property type="entry name" value="Fumarylacetoacetase-like, C-terminal domain"/>
    <property type="match status" value="1"/>
</dbReference>
<evidence type="ECO:0000256" key="1">
    <source>
        <dbReference type="ARBA" id="ARBA00010211"/>
    </source>
</evidence>
<keyword evidence="2" id="KW-0479">Metal-binding</keyword>
<organism evidence="4 5">
    <name type="scientific">Fuerstiella marisgermanici</name>
    <dbReference type="NCBI Taxonomy" id="1891926"/>
    <lineage>
        <taxon>Bacteria</taxon>
        <taxon>Pseudomonadati</taxon>
        <taxon>Planctomycetota</taxon>
        <taxon>Planctomycetia</taxon>
        <taxon>Planctomycetales</taxon>
        <taxon>Planctomycetaceae</taxon>
        <taxon>Fuerstiella</taxon>
    </lineage>
</organism>
<dbReference type="KEGG" id="fmr:Fuma_00003"/>
<gene>
    <name evidence="4" type="ORF">Fuma_00003</name>
</gene>
<dbReference type="RefSeq" id="WP_077022334.1">
    <property type="nucleotide sequence ID" value="NZ_CP017641.1"/>
</dbReference>
<dbReference type="GO" id="GO:0016853">
    <property type="term" value="F:isomerase activity"/>
    <property type="evidence" value="ECO:0007669"/>
    <property type="project" value="UniProtKB-ARBA"/>
</dbReference>
<dbReference type="InterPro" id="IPR051121">
    <property type="entry name" value="FAH"/>
</dbReference>
<reference evidence="4 5" key="1">
    <citation type="journal article" date="2016" name="Front. Microbiol.">
        <title>Fuerstia marisgermanicae gen. nov., sp. nov., an Unusual Member of the Phylum Planctomycetes from the German Wadden Sea.</title>
        <authorList>
            <person name="Kohn T."/>
            <person name="Heuer A."/>
            <person name="Jogler M."/>
            <person name="Vollmers J."/>
            <person name="Boedeker C."/>
            <person name="Bunk B."/>
            <person name="Rast P."/>
            <person name="Borchert D."/>
            <person name="Glockner I."/>
            <person name="Freese H.M."/>
            <person name="Klenk H.P."/>
            <person name="Overmann J."/>
            <person name="Kaster A.K."/>
            <person name="Rohde M."/>
            <person name="Wiegand S."/>
            <person name="Jogler C."/>
        </authorList>
    </citation>
    <scope>NUCLEOTIDE SEQUENCE [LARGE SCALE GENOMIC DNA]</scope>
    <source>
        <strain evidence="4 5">NH11</strain>
    </source>
</reference>
<dbReference type="Pfam" id="PF01557">
    <property type="entry name" value="FAA_hydrolase"/>
    <property type="match status" value="1"/>
</dbReference>
<sequence length="267" mass="28724">MKIVRLQLSDSSTCYAQQTDDGSFQRLNGDLFGELKTTGEAVSGKVLAPLQPVDILCIGLNYLKHAQEGKADIPENPVLFMKTSSAVQNPGDPIVLPRKLNSDQVDYECELAVVIGKTCHNVSKEDALDYVLGYTCANDVSARDWQKNGGGGQWCRGKTFATFCPLGPCLVTSDEIKNPNSLTIRTTLNGNVMQDWNTDDMIFDVPSIIEFLSASTILAPGTVILTGTPHGVGFAQTPPVFLKEGDSVSIEIESIGTLTNPVVAEVV</sequence>
<dbReference type="FunFam" id="3.90.850.10:FF:000002">
    <property type="entry name" value="2-hydroxyhepta-2,4-diene-1,7-dioate isomerase"/>
    <property type="match status" value="1"/>
</dbReference>
<dbReference type="EC" id="4.3.2.3" evidence="4"/>
<evidence type="ECO:0000259" key="3">
    <source>
        <dbReference type="Pfam" id="PF01557"/>
    </source>
</evidence>
<dbReference type="Proteomes" id="UP000187735">
    <property type="component" value="Chromosome"/>
</dbReference>
<proteinExistence type="inferred from homology"/>
<dbReference type="GO" id="GO:0046872">
    <property type="term" value="F:metal ion binding"/>
    <property type="evidence" value="ECO:0007669"/>
    <property type="project" value="UniProtKB-KW"/>
</dbReference>
<keyword evidence="4" id="KW-0456">Lyase</keyword>